<dbReference type="GO" id="GO:0045493">
    <property type="term" value="P:xylan catabolic process"/>
    <property type="evidence" value="ECO:0007669"/>
    <property type="project" value="UniProtKB-KW"/>
</dbReference>
<organism evidence="4 5">
    <name type="scientific">Salimicrobium flavidum</name>
    <dbReference type="NCBI Taxonomy" id="570947"/>
    <lineage>
        <taxon>Bacteria</taxon>
        <taxon>Bacillati</taxon>
        <taxon>Bacillota</taxon>
        <taxon>Bacilli</taxon>
        <taxon>Bacillales</taxon>
        <taxon>Bacillaceae</taxon>
        <taxon>Salimicrobium</taxon>
    </lineage>
</organism>
<gene>
    <name evidence="4" type="ORF">SAMN05421687_11435</name>
</gene>
<dbReference type="Proteomes" id="UP000187608">
    <property type="component" value="Unassembled WGS sequence"/>
</dbReference>
<protein>
    <recommendedName>
        <fullName evidence="3">Glucosamine inositolphosphorylceramide transferase 1 N-terminal domain-containing protein</fullName>
    </recommendedName>
</protein>
<dbReference type="InterPro" id="IPR023296">
    <property type="entry name" value="Glyco_hydro_beta-prop_sf"/>
</dbReference>
<evidence type="ECO:0000256" key="1">
    <source>
        <dbReference type="ARBA" id="ARBA00022651"/>
    </source>
</evidence>
<evidence type="ECO:0000313" key="4">
    <source>
        <dbReference type="EMBL" id="SIS63010.1"/>
    </source>
</evidence>
<dbReference type="SUPFAM" id="SSF75005">
    <property type="entry name" value="Arabinanase/levansucrase/invertase"/>
    <property type="match status" value="1"/>
</dbReference>
<dbReference type="AlphaFoldDB" id="A0A1N7KNH2"/>
<feature type="domain" description="Glucosamine inositolphosphorylceramide transferase 1 N-terminal" evidence="3">
    <location>
        <begin position="256"/>
        <end position="458"/>
    </location>
</feature>
<dbReference type="STRING" id="570947.SAMN05421687_11435"/>
<dbReference type="RefSeq" id="WP_076560615.1">
    <property type="nucleotide sequence ID" value="NZ_FTOC01000014.1"/>
</dbReference>
<keyword evidence="5" id="KW-1185">Reference proteome</keyword>
<dbReference type="InterPro" id="IPR052176">
    <property type="entry name" value="Glycosyl_Hydrlase_43_Enz"/>
</dbReference>
<dbReference type="Gene3D" id="2.115.10.20">
    <property type="entry name" value="Glycosyl hydrolase domain, family 43"/>
    <property type="match status" value="1"/>
</dbReference>
<dbReference type="InterPro" id="IPR056442">
    <property type="entry name" value="GINT1_N"/>
</dbReference>
<evidence type="ECO:0000259" key="3">
    <source>
        <dbReference type="Pfam" id="PF24793"/>
    </source>
</evidence>
<dbReference type="Pfam" id="PF24793">
    <property type="entry name" value="GINT1_N"/>
    <property type="match status" value="1"/>
</dbReference>
<keyword evidence="1" id="KW-0858">Xylan degradation</keyword>
<sequence>MKRQVKAGIIIDNYPPTSWEKQILQSIRDAQHIELSFIIYLNNKKREVPDIGPGSEKIIKGSVTSQGMANDSTLTSIQGHTPDWILSLSKTRLNGGILTLPAWGVWTFRHLAERIPFSGDFLNRSGSTSVFLDSLEADGKVRPLMEGCISVNLHSYHRHMKKVEEITRGWATMVSEKWRYGLMEERHPLEIATSQSAVADKGRIFHTEMIWKAKRMKRKLFGYEYWNVGQAKQSLESILQGKGLEVEWFKQDRDLYYADPFLYHDGDKNKIIMEEVDYRSVKGFITEWSIVDDEISSEERATIHNGTHLSYPYIIRDKGELYCVPENSERGEVTLYKYEEKGWEQVQTILKNFSAVDSTIFNHEGRWWLFCTRGAGLNRDNEELHIFYADQLIGPWLPHKGNPVKVDVRSSRPAGAPFSHKGTLYRPAQDCSVTYGGAVVVNRIEKLSPFYFKEMSVSRIEPEKSGLYPDGVHTISVTDGMIVVDGKRTEYHVKHLLKKLYYYRPVPLEKVLTEPLTEMKKYQVE</sequence>
<evidence type="ECO:0000256" key="2">
    <source>
        <dbReference type="ARBA" id="ARBA00023277"/>
    </source>
</evidence>
<dbReference type="PANTHER" id="PTHR43772">
    <property type="entry name" value="ENDO-1,4-BETA-XYLANASE"/>
    <property type="match status" value="1"/>
</dbReference>
<keyword evidence="2" id="KW-0119">Carbohydrate metabolism</keyword>
<proteinExistence type="predicted"/>
<dbReference type="OrthoDB" id="3771157at2"/>
<keyword evidence="1" id="KW-0624">Polysaccharide degradation</keyword>
<dbReference type="EMBL" id="FTOC01000014">
    <property type="protein sequence ID" value="SIS63010.1"/>
    <property type="molecule type" value="Genomic_DNA"/>
</dbReference>
<name>A0A1N7KNH2_9BACI</name>
<dbReference type="PANTHER" id="PTHR43772:SF2">
    <property type="entry name" value="PUTATIVE (AFU_ORTHOLOGUE AFUA_2G04480)-RELATED"/>
    <property type="match status" value="1"/>
</dbReference>
<reference evidence="5" key="1">
    <citation type="submission" date="2017-01" db="EMBL/GenBank/DDBJ databases">
        <authorList>
            <person name="Varghese N."/>
            <person name="Submissions S."/>
        </authorList>
    </citation>
    <scope>NUCLEOTIDE SEQUENCE [LARGE SCALE GENOMIC DNA]</scope>
    <source>
        <strain evidence="5">DSM 23127</strain>
    </source>
</reference>
<accession>A0A1N7KNH2</accession>
<evidence type="ECO:0000313" key="5">
    <source>
        <dbReference type="Proteomes" id="UP000187608"/>
    </source>
</evidence>